<evidence type="ECO:0000259" key="2">
    <source>
        <dbReference type="Pfam" id="PF14392"/>
    </source>
</evidence>
<sequence>MDSMGNVWGSSMRIRVFVDVTKPLKRVLKIRTTLGDEQLLSFTYERLPNFCYLCGCLGHLSKFCELRFAENFTDPGEATPFGPWLRATNIPTGRNRTFAGARHPPSPHFSSSVRTSSPCSNPHVTQRGTSIFGSFSQSAAASSQAYTHSAFSPLHTFVPMHIYAPPLATITPSSDLPSHPNTPPDLPIPALMPSHSFHPRQLLPPPYTATPFSPPASPTSLTFPITHITTQTTTITSSYPALKSNKLPPEK</sequence>
<name>A0AAW2VQD1_SESRA</name>
<proteinExistence type="predicted"/>
<feature type="compositionally biased region" description="Polar residues" evidence="1">
    <location>
        <begin position="108"/>
        <end position="123"/>
    </location>
</feature>
<feature type="domain" description="Zinc knuckle CX2CX4HX4C" evidence="2">
    <location>
        <begin position="18"/>
        <end position="65"/>
    </location>
</feature>
<accession>A0AAW2VQD1</accession>
<dbReference type="EMBL" id="JACGWJ010000003">
    <property type="protein sequence ID" value="KAL0430277.1"/>
    <property type="molecule type" value="Genomic_DNA"/>
</dbReference>
<comment type="caution">
    <text evidence="3">The sequence shown here is derived from an EMBL/GenBank/DDBJ whole genome shotgun (WGS) entry which is preliminary data.</text>
</comment>
<dbReference type="Pfam" id="PF14392">
    <property type="entry name" value="zf-CCHC_4"/>
    <property type="match status" value="1"/>
</dbReference>
<reference evidence="3" key="1">
    <citation type="submission" date="2020-06" db="EMBL/GenBank/DDBJ databases">
        <authorList>
            <person name="Li T."/>
            <person name="Hu X."/>
            <person name="Zhang T."/>
            <person name="Song X."/>
            <person name="Zhang H."/>
            <person name="Dai N."/>
            <person name="Sheng W."/>
            <person name="Hou X."/>
            <person name="Wei L."/>
        </authorList>
    </citation>
    <scope>NUCLEOTIDE SEQUENCE</scope>
    <source>
        <strain evidence="3">G02</strain>
        <tissue evidence="3">Leaf</tissue>
    </source>
</reference>
<reference evidence="3" key="2">
    <citation type="journal article" date="2024" name="Plant">
        <title>Genomic evolution and insights into agronomic trait innovations of Sesamum species.</title>
        <authorList>
            <person name="Miao H."/>
            <person name="Wang L."/>
            <person name="Qu L."/>
            <person name="Liu H."/>
            <person name="Sun Y."/>
            <person name="Le M."/>
            <person name="Wang Q."/>
            <person name="Wei S."/>
            <person name="Zheng Y."/>
            <person name="Lin W."/>
            <person name="Duan Y."/>
            <person name="Cao H."/>
            <person name="Xiong S."/>
            <person name="Wang X."/>
            <person name="Wei L."/>
            <person name="Li C."/>
            <person name="Ma Q."/>
            <person name="Ju M."/>
            <person name="Zhao R."/>
            <person name="Li G."/>
            <person name="Mu C."/>
            <person name="Tian Q."/>
            <person name="Mei H."/>
            <person name="Zhang T."/>
            <person name="Gao T."/>
            <person name="Zhang H."/>
        </authorList>
    </citation>
    <scope>NUCLEOTIDE SEQUENCE</scope>
    <source>
        <strain evidence="3">G02</strain>
    </source>
</reference>
<feature type="region of interest" description="Disordered" evidence="1">
    <location>
        <begin position="102"/>
        <end position="123"/>
    </location>
</feature>
<evidence type="ECO:0000256" key="1">
    <source>
        <dbReference type="SAM" id="MobiDB-lite"/>
    </source>
</evidence>
<organism evidence="3">
    <name type="scientific">Sesamum radiatum</name>
    <name type="common">Black benniseed</name>
    <dbReference type="NCBI Taxonomy" id="300843"/>
    <lineage>
        <taxon>Eukaryota</taxon>
        <taxon>Viridiplantae</taxon>
        <taxon>Streptophyta</taxon>
        <taxon>Embryophyta</taxon>
        <taxon>Tracheophyta</taxon>
        <taxon>Spermatophyta</taxon>
        <taxon>Magnoliopsida</taxon>
        <taxon>eudicotyledons</taxon>
        <taxon>Gunneridae</taxon>
        <taxon>Pentapetalae</taxon>
        <taxon>asterids</taxon>
        <taxon>lamiids</taxon>
        <taxon>Lamiales</taxon>
        <taxon>Pedaliaceae</taxon>
        <taxon>Sesamum</taxon>
    </lineage>
</organism>
<evidence type="ECO:0000313" key="3">
    <source>
        <dbReference type="EMBL" id="KAL0430277.1"/>
    </source>
</evidence>
<dbReference type="InterPro" id="IPR025836">
    <property type="entry name" value="Zn_knuckle_CX2CX4HX4C"/>
</dbReference>
<dbReference type="AlphaFoldDB" id="A0AAW2VQD1"/>
<gene>
    <name evidence="3" type="ORF">Sradi_0653700</name>
</gene>
<protein>
    <recommendedName>
        <fullName evidence="2">Zinc knuckle CX2CX4HX4C domain-containing protein</fullName>
    </recommendedName>
</protein>